<accession>A0A6A5W7A6</accession>
<dbReference type="OrthoDB" id="448455at2759"/>
<organism evidence="2 3">
    <name type="scientific">Amniculicola lignicola CBS 123094</name>
    <dbReference type="NCBI Taxonomy" id="1392246"/>
    <lineage>
        <taxon>Eukaryota</taxon>
        <taxon>Fungi</taxon>
        <taxon>Dikarya</taxon>
        <taxon>Ascomycota</taxon>
        <taxon>Pezizomycotina</taxon>
        <taxon>Dothideomycetes</taxon>
        <taxon>Pleosporomycetidae</taxon>
        <taxon>Pleosporales</taxon>
        <taxon>Amniculicolaceae</taxon>
        <taxon>Amniculicola</taxon>
    </lineage>
</organism>
<evidence type="ECO:0000313" key="2">
    <source>
        <dbReference type="EMBL" id="KAF1993526.1"/>
    </source>
</evidence>
<dbReference type="AlphaFoldDB" id="A0A6A5W7A6"/>
<dbReference type="Pfam" id="PF17109">
    <property type="entry name" value="Goodbye"/>
    <property type="match status" value="1"/>
</dbReference>
<evidence type="ECO:0000313" key="3">
    <source>
        <dbReference type="Proteomes" id="UP000799779"/>
    </source>
</evidence>
<name>A0A6A5W7A6_9PLEO</name>
<proteinExistence type="predicted"/>
<gene>
    <name evidence="2" type="ORF">P154DRAFT_381262</name>
</gene>
<dbReference type="InterPro" id="IPR031350">
    <property type="entry name" value="Goodbye_dom"/>
</dbReference>
<protein>
    <recommendedName>
        <fullName evidence="1">Fungal STAND N-terminal Goodbye domain-containing protein</fullName>
    </recommendedName>
</protein>
<dbReference type="EMBL" id="ML977699">
    <property type="protein sequence ID" value="KAF1993526.1"/>
    <property type="molecule type" value="Genomic_DNA"/>
</dbReference>
<evidence type="ECO:0000259" key="1">
    <source>
        <dbReference type="Pfam" id="PF17109"/>
    </source>
</evidence>
<keyword evidence="3" id="KW-1185">Reference proteome</keyword>
<reference evidence="2" key="1">
    <citation type="journal article" date="2020" name="Stud. Mycol.">
        <title>101 Dothideomycetes genomes: a test case for predicting lifestyles and emergence of pathogens.</title>
        <authorList>
            <person name="Haridas S."/>
            <person name="Albert R."/>
            <person name="Binder M."/>
            <person name="Bloem J."/>
            <person name="Labutti K."/>
            <person name="Salamov A."/>
            <person name="Andreopoulos B."/>
            <person name="Baker S."/>
            <person name="Barry K."/>
            <person name="Bills G."/>
            <person name="Bluhm B."/>
            <person name="Cannon C."/>
            <person name="Castanera R."/>
            <person name="Culley D."/>
            <person name="Daum C."/>
            <person name="Ezra D."/>
            <person name="Gonzalez J."/>
            <person name="Henrissat B."/>
            <person name="Kuo A."/>
            <person name="Liang C."/>
            <person name="Lipzen A."/>
            <person name="Lutzoni F."/>
            <person name="Magnuson J."/>
            <person name="Mondo S."/>
            <person name="Nolan M."/>
            <person name="Ohm R."/>
            <person name="Pangilinan J."/>
            <person name="Park H.-J."/>
            <person name="Ramirez L."/>
            <person name="Alfaro M."/>
            <person name="Sun H."/>
            <person name="Tritt A."/>
            <person name="Yoshinaga Y."/>
            <person name="Zwiers L.-H."/>
            <person name="Turgeon B."/>
            <person name="Goodwin S."/>
            <person name="Spatafora J."/>
            <person name="Crous P."/>
            <person name="Grigoriev I."/>
        </authorList>
    </citation>
    <scope>NUCLEOTIDE SEQUENCE</scope>
    <source>
        <strain evidence="2">CBS 123094</strain>
    </source>
</reference>
<feature type="non-terminal residue" evidence="2">
    <location>
        <position position="1"/>
    </location>
</feature>
<feature type="domain" description="Fungal STAND N-terminal Goodbye" evidence="1">
    <location>
        <begin position="2"/>
        <end position="67"/>
    </location>
</feature>
<feature type="non-terminal residue" evidence="2">
    <location>
        <position position="73"/>
    </location>
</feature>
<sequence>QQYRNREEKIYDAFNSAILPIEQLRFFVASGSSTVIPPAAVCFGVVTDMVRASKDLSAQHDRIMELLPTPKVS</sequence>
<dbReference type="Proteomes" id="UP000799779">
    <property type="component" value="Unassembled WGS sequence"/>
</dbReference>